<dbReference type="PANTHER" id="PTHR22617:SF41">
    <property type="entry name" value="CHEMOTAXIS SIGNAL TRANSDUCTION SYSTEM ADAPTOR PROTEIN CHEW"/>
    <property type="match status" value="1"/>
</dbReference>
<gene>
    <name evidence="2" type="primary">cheW_1</name>
    <name evidence="2" type="ORF">WG78_00565</name>
</gene>
<dbReference type="OrthoDB" id="9790406at2"/>
<dbReference type="GO" id="GO:0005829">
    <property type="term" value="C:cytosol"/>
    <property type="evidence" value="ECO:0007669"/>
    <property type="project" value="TreeGrafter"/>
</dbReference>
<dbReference type="STRING" id="857265.WG78_00565"/>
<proteinExistence type="predicted"/>
<feature type="domain" description="CheW-like" evidence="1">
    <location>
        <begin position="19"/>
        <end position="163"/>
    </location>
</feature>
<dbReference type="EMBL" id="LAQT01000001">
    <property type="protein sequence ID" value="KPC55106.1"/>
    <property type="molecule type" value="Genomic_DNA"/>
</dbReference>
<dbReference type="Gene3D" id="2.40.50.180">
    <property type="entry name" value="CheA-289, Domain 4"/>
    <property type="match status" value="1"/>
</dbReference>
<organism evidence="2 3">
    <name type="scientific">Amantichitinum ursilacus</name>
    <dbReference type="NCBI Taxonomy" id="857265"/>
    <lineage>
        <taxon>Bacteria</taxon>
        <taxon>Pseudomonadati</taxon>
        <taxon>Pseudomonadota</taxon>
        <taxon>Betaproteobacteria</taxon>
        <taxon>Neisseriales</taxon>
        <taxon>Chitinibacteraceae</taxon>
        <taxon>Amantichitinum</taxon>
    </lineage>
</organism>
<name>A0A0N1JTL3_9NEIS</name>
<evidence type="ECO:0000313" key="3">
    <source>
        <dbReference type="Proteomes" id="UP000037939"/>
    </source>
</evidence>
<protein>
    <submittedName>
        <fullName evidence="2">Chemotaxis protein CheW</fullName>
    </submittedName>
</protein>
<dbReference type="GO" id="GO:0007165">
    <property type="term" value="P:signal transduction"/>
    <property type="evidence" value="ECO:0007669"/>
    <property type="project" value="InterPro"/>
</dbReference>
<evidence type="ECO:0000259" key="1">
    <source>
        <dbReference type="PROSITE" id="PS50851"/>
    </source>
</evidence>
<dbReference type="Pfam" id="PF01584">
    <property type="entry name" value="CheW"/>
    <property type="match status" value="1"/>
</dbReference>
<dbReference type="Proteomes" id="UP000037939">
    <property type="component" value="Unassembled WGS sequence"/>
</dbReference>
<sequence length="180" mass="18816">MPAANLPATTAGSNLPGEDQQYLTFTLGAEVFAIVIDHIKEIIEYSAVTQVPLMPSFVHGVINLRGSVLPVIDLSIRFGRAATPVGRRTCVVVLNLEFAGETHAVGMLVDAVNAVIEIPASQIEPAPSFGTPLRAEFIAGMGKVNNQFVILLDVAHVLSLEEMSSLVTGAPAAAAAAAED</sequence>
<dbReference type="InterPro" id="IPR039315">
    <property type="entry name" value="CheW"/>
</dbReference>
<dbReference type="RefSeq" id="WP_053935837.1">
    <property type="nucleotide sequence ID" value="NZ_LAQT01000001.1"/>
</dbReference>
<dbReference type="InterPro" id="IPR036061">
    <property type="entry name" value="CheW-like_dom_sf"/>
</dbReference>
<reference evidence="2 3" key="1">
    <citation type="submission" date="2015-07" db="EMBL/GenBank/DDBJ databases">
        <title>Draft genome sequence of the Amantichitinum ursilacus IGB-41, a new chitin-degrading bacterium.</title>
        <authorList>
            <person name="Kirstahler P."/>
            <person name="Guenther M."/>
            <person name="Grumaz C."/>
            <person name="Rupp S."/>
            <person name="Zibek S."/>
            <person name="Sohn K."/>
        </authorList>
    </citation>
    <scope>NUCLEOTIDE SEQUENCE [LARGE SCALE GENOMIC DNA]</scope>
    <source>
        <strain evidence="2 3">IGB-41</strain>
    </source>
</reference>
<dbReference type="SUPFAM" id="SSF50341">
    <property type="entry name" value="CheW-like"/>
    <property type="match status" value="1"/>
</dbReference>
<comment type="caution">
    <text evidence="2">The sequence shown here is derived from an EMBL/GenBank/DDBJ whole genome shotgun (WGS) entry which is preliminary data.</text>
</comment>
<dbReference type="PROSITE" id="PS50851">
    <property type="entry name" value="CHEW"/>
    <property type="match status" value="1"/>
</dbReference>
<accession>A0A0N1JTL3</accession>
<evidence type="ECO:0000313" key="2">
    <source>
        <dbReference type="EMBL" id="KPC55106.1"/>
    </source>
</evidence>
<dbReference type="AlphaFoldDB" id="A0A0N1JTL3"/>
<dbReference type="CDD" id="cd00732">
    <property type="entry name" value="CheW"/>
    <property type="match status" value="1"/>
</dbReference>
<dbReference type="Gene3D" id="2.30.30.40">
    <property type="entry name" value="SH3 Domains"/>
    <property type="match status" value="1"/>
</dbReference>
<dbReference type="SMART" id="SM00260">
    <property type="entry name" value="CheW"/>
    <property type="match status" value="1"/>
</dbReference>
<dbReference type="PATRIC" id="fig|857265.3.peg.119"/>
<dbReference type="InterPro" id="IPR002545">
    <property type="entry name" value="CheW-lke_dom"/>
</dbReference>
<keyword evidence="3" id="KW-1185">Reference proteome</keyword>
<dbReference type="GO" id="GO:0006935">
    <property type="term" value="P:chemotaxis"/>
    <property type="evidence" value="ECO:0007669"/>
    <property type="project" value="InterPro"/>
</dbReference>
<dbReference type="PANTHER" id="PTHR22617">
    <property type="entry name" value="CHEMOTAXIS SENSOR HISTIDINE KINASE-RELATED"/>
    <property type="match status" value="1"/>
</dbReference>